<evidence type="ECO:0000313" key="4">
    <source>
        <dbReference type="Proteomes" id="UP000544090"/>
    </source>
</evidence>
<dbReference type="Gene3D" id="3.60.10.10">
    <property type="entry name" value="Endonuclease/exonuclease/phosphatase"/>
    <property type="match status" value="1"/>
</dbReference>
<dbReference type="EMBL" id="JAAZSQ010000013">
    <property type="protein sequence ID" value="NKX55541.1"/>
    <property type="molecule type" value="Genomic_DNA"/>
</dbReference>
<sequence>MASLPRRAAASGLAALLSLAPTAPVAAVAAPADGPAAPVWSMPAAPAPTGWSGTLRTGTRAYFPGRFTTLEATGGQDSITVTWNRTSHTTHYSIVVADNAAMTRNVRTFGDITDTSYTIRNVSHGSRSGMPNFIRLYAHNQDFRTRPSVRLTAYAAAPEVSGREQVSVATWNILCAVCTSTPGPGTPKWTQRVGIIEQAVGSRKPDVLLLQEAGNYAVAGMKTRAMDDFAKRLKGSGYALDCRPESRVAGYYSNRVAYSTRKFSLVRHGTFALPKAPGSNVRGAAWVLLKSKKTGRKFYAVSFHTDPHIPLTGKNSKTATVTRIDARMKSLNRQKLPVIIGGDMNSSFYQLPSNIPHETLMELGWTDAASSAHTTNYKYPTFNGYRDQRQTWGRIDYILTKGIQGTVSYENVLDIDSSGQFTSTPGSDHNMVLARVRLR</sequence>
<dbReference type="Gene3D" id="2.60.40.10">
    <property type="entry name" value="Immunoglobulins"/>
    <property type="match status" value="1"/>
</dbReference>
<dbReference type="GO" id="GO:0005975">
    <property type="term" value="P:carbohydrate metabolic process"/>
    <property type="evidence" value="ECO:0007669"/>
    <property type="project" value="UniProtKB-ARBA"/>
</dbReference>
<dbReference type="PANTHER" id="PTHR12121:SF36">
    <property type="entry name" value="ENDONUCLEASE_EXONUCLEASE_PHOSPHATASE DOMAIN-CONTAINING PROTEIN"/>
    <property type="match status" value="1"/>
</dbReference>
<dbReference type="InterPro" id="IPR005135">
    <property type="entry name" value="Endo/exonuclease/phosphatase"/>
</dbReference>
<gene>
    <name evidence="3" type="ORF">HGG74_13550</name>
</gene>
<dbReference type="InterPro" id="IPR036116">
    <property type="entry name" value="FN3_sf"/>
</dbReference>
<feature type="chain" id="PRO_5039387443" description="Endonuclease/exonuclease/phosphatase domain-containing protein" evidence="1">
    <location>
        <begin position="27"/>
        <end position="439"/>
    </location>
</feature>
<dbReference type="InterPro" id="IPR050410">
    <property type="entry name" value="CCR4/nocturin_mRNA_transcr"/>
</dbReference>
<evidence type="ECO:0000256" key="1">
    <source>
        <dbReference type="SAM" id="SignalP"/>
    </source>
</evidence>
<name>A0A7X6HEF6_9MICC</name>
<evidence type="ECO:0000259" key="2">
    <source>
        <dbReference type="Pfam" id="PF03372"/>
    </source>
</evidence>
<dbReference type="Proteomes" id="UP000544090">
    <property type="component" value="Unassembled WGS sequence"/>
</dbReference>
<dbReference type="InterPro" id="IPR036691">
    <property type="entry name" value="Endo/exonu/phosph_ase_sf"/>
</dbReference>
<keyword evidence="1" id="KW-0732">Signal</keyword>
<comment type="caution">
    <text evidence="3">The sequence shown here is derived from an EMBL/GenBank/DDBJ whole genome shotgun (WGS) entry which is preliminary data.</text>
</comment>
<proteinExistence type="predicted"/>
<dbReference type="Pfam" id="PF03372">
    <property type="entry name" value="Exo_endo_phos"/>
    <property type="match status" value="1"/>
</dbReference>
<dbReference type="GO" id="GO:0000175">
    <property type="term" value="F:3'-5'-RNA exonuclease activity"/>
    <property type="evidence" value="ECO:0007669"/>
    <property type="project" value="TreeGrafter"/>
</dbReference>
<evidence type="ECO:0000313" key="3">
    <source>
        <dbReference type="EMBL" id="NKX55541.1"/>
    </source>
</evidence>
<dbReference type="SUPFAM" id="SSF49265">
    <property type="entry name" value="Fibronectin type III"/>
    <property type="match status" value="1"/>
</dbReference>
<reference evidence="3 4" key="1">
    <citation type="submission" date="2020-04" db="EMBL/GenBank/DDBJ databases">
        <title>Arthrobacter sp. nov.</title>
        <authorList>
            <person name="Liu S."/>
        </authorList>
    </citation>
    <scope>NUCLEOTIDE SEQUENCE [LARGE SCALE GENOMIC DNA]</scope>
    <source>
        <strain evidence="3 4">E918</strain>
    </source>
</reference>
<dbReference type="PANTHER" id="PTHR12121">
    <property type="entry name" value="CARBON CATABOLITE REPRESSOR PROTEIN 4"/>
    <property type="match status" value="1"/>
</dbReference>
<dbReference type="SUPFAM" id="SSF56219">
    <property type="entry name" value="DNase I-like"/>
    <property type="match status" value="1"/>
</dbReference>
<protein>
    <recommendedName>
        <fullName evidence="2">Endonuclease/exonuclease/phosphatase domain-containing protein</fullName>
    </recommendedName>
</protein>
<feature type="domain" description="Endonuclease/exonuclease/phosphatase" evidence="2">
    <location>
        <begin position="169"/>
        <end position="429"/>
    </location>
</feature>
<keyword evidence="4" id="KW-1185">Reference proteome</keyword>
<dbReference type="InterPro" id="IPR013783">
    <property type="entry name" value="Ig-like_fold"/>
</dbReference>
<accession>A0A7X6HEF6</accession>
<dbReference type="RefSeq" id="WP_168487140.1">
    <property type="nucleotide sequence ID" value="NZ_JAAZSQ010000013.1"/>
</dbReference>
<feature type="signal peptide" evidence="1">
    <location>
        <begin position="1"/>
        <end position="26"/>
    </location>
</feature>
<organism evidence="3 4">
    <name type="scientific">Arthrobacter mobilis</name>
    <dbReference type="NCBI Taxonomy" id="2724944"/>
    <lineage>
        <taxon>Bacteria</taxon>
        <taxon>Bacillati</taxon>
        <taxon>Actinomycetota</taxon>
        <taxon>Actinomycetes</taxon>
        <taxon>Micrococcales</taxon>
        <taxon>Micrococcaceae</taxon>
        <taxon>Arthrobacter</taxon>
    </lineage>
</organism>
<dbReference type="AlphaFoldDB" id="A0A7X6HEF6"/>